<proteinExistence type="predicted"/>
<sequence>MEQDIKNTLDQQAVKIEQIYRSVEKTRKMFLWTLIISVAVIVLPLLGMIVLLPRLFSYYGSLTGLGL</sequence>
<organism evidence="2 3">
    <name type="scientific">Candidatus Harrisonbacteria bacterium CG10_big_fil_rev_8_21_14_0_10_44_23</name>
    <dbReference type="NCBI Taxonomy" id="1974585"/>
    <lineage>
        <taxon>Bacteria</taxon>
        <taxon>Candidatus Harrisoniibacteriota</taxon>
    </lineage>
</organism>
<evidence type="ECO:0000313" key="3">
    <source>
        <dbReference type="Proteomes" id="UP000229615"/>
    </source>
</evidence>
<keyword evidence="1" id="KW-1133">Transmembrane helix</keyword>
<keyword evidence="1" id="KW-0812">Transmembrane</keyword>
<gene>
    <name evidence="2" type="ORF">COU09_02260</name>
</gene>
<dbReference type="Proteomes" id="UP000229615">
    <property type="component" value="Unassembled WGS sequence"/>
</dbReference>
<keyword evidence="1" id="KW-0472">Membrane</keyword>
<name>A0A2H0URR6_9BACT</name>
<comment type="caution">
    <text evidence="2">The sequence shown here is derived from an EMBL/GenBank/DDBJ whole genome shotgun (WGS) entry which is preliminary data.</text>
</comment>
<accession>A0A2H0URR6</accession>
<reference evidence="3" key="1">
    <citation type="submission" date="2017-09" db="EMBL/GenBank/DDBJ databases">
        <title>Depth-based differentiation of microbial function through sediment-hosted aquifers and enrichment of novel symbionts in the deep terrestrial subsurface.</title>
        <authorList>
            <person name="Probst A.J."/>
            <person name="Ladd B."/>
            <person name="Jarett J.K."/>
            <person name="Geller-Mcgrath D.E."/>
            <person name="Sieber C.M.K."/>
            <person name="Emerson J.B."/>
            <person name="Anantharaman K."/>
            <person name="Thomas B.C."/>
            <person name="Malmstrom R."/>
            <person name="Stieglmeier M."/>
            <person name="Klingl A."/>
            <person name="Woyke T."/>
            <person name="Ryan C.M."/>
            <person name="Banfield J.F."/>
        </authorList>
    </citation>
    <scope>NUCLEOTIDE SEQUENCE [LARGE SCALE GENOMIC DNA]</scope>
</reference>
<dbReference type="AlphaFoldDB" id="A0A2H0URR6"/>
<protein>
    <submittedName>
        <fullName evidence="2">Uncharacterized protein</fullName>
    </submittedName>
</protein>
<evidence type="ECO:0000256" key="1">
    <source>
        <dbReference type="SAM" id="Phobius"/>
    </source>
</evidence>
<evidence type="ECO:0000313" key="2">
    <source>
        <dbReference type="EMBL" id="PIR88475.1"/>
    </source>
</evidence>
<dbReference type="EMBL" id="PFBB01000023">
    <property type="protein sequence ID" value="PIR88475.1"/>
    <property type="molecule type" value="Genomic_DNA"/>
</dbReference>
<feature type="transmembrane region" description="Helical" evidence="1">
    <location>
        <begin position="29"/>
        <end position="52"/>
    </location>
</feature>